<reference evidence="1" key="1">
    <citation type="submission" date="2017-02" db="EMBL/GenBank/DDBJ databases">
        <title>Delving into the versatile metabolic prowess of the omnipresent phylum Bacteroidetes.</title>
        <authorList>
            <person name="Nobu M.K."/>
            <person name="Mei R."/>
            <person name="Narihiro T."/>
            <person name="Kuroda K."/>
            <person name="Liu W.-T."/>
        </authorList>
    </citation>
    <scope>NUCLEOTIDE SEQUENCE</scope>
    <source>
        <strain evidence="1">ADurb.Bin417</strain>
    </source>
</reference>
<accession>A0A1V5MJ36</accession>
<dbReference type="Proteomes" id="UP000485484">
    <property type="component" value="Unassembled WGS sequence"/>
</dbReference>
<evidence type="ECO:0000313" key="1">
    <source>
        <dbReference type="EMBL" id="OPZ93257.1"/>
    </source>
</evidence>
<organism evidence="1">
    <name type="scientific">candidate division TA06 bacterium ADurb.Bin417</name>
    <dbReference type="NCBI Taxonomy" id="1852828"/>
    <lineage>
        <taxon>Bacteria</taxon>
        <taxon>Bacteria division TA06</taxon>
    </lineage>
</organism>
<name>A0A1V5MJ36_UNCT6</name>
<dbReference type="AntiFam" id="ANF00105">
    <property type="entry name" value="Shadow ORF (opposite purF)"/>
</dbReference>
<sequence>MADGQVAGQLFERLRGEDLGRFAHAQVGPDLAAVGGGDAGALLPPVLQGVKAQEGHFGGRFVPVNPEDPALLPELHYLNMITEKGIF</sequence>
<protein>
    <submittedName>
        <fullName evidence="1">Uncharacterized protein</fullName>
    </submittedName>
</protein>
<dbReference type="AlphaFoldDB" id="A0A1V5MJ36"/>
<comment type="caution">
    <text evidence="1">The sequence shown here is derived from an EMBL/GenBank/DDBJ whole genome shotgun (WGS) entry which is preliminary data.</text>
</comment>
<dbReference type="EMBL" id="MWAK01000035">
    <property type="protein sequence ID" value="OPZ93257.1"/>
    <property type="molecule type" value="Genomic_DNA"/>
</dbReference>
<gene>
    <name evidence="1" type="ORF">BWY73_00420</name>
</gene>
<proteinExistence type="predicted"/>